<dbReference type="Proteomes" id="UP000095401">
    <property type="component" value="Chromosome"/>
</dbReference>
<dbReference type="Gene3D" id="3.40.50.10110">
    <property type="entry name" value="DNA polymerase III subunit chi"/>
    <property type="match status" value="1"/>
</dbReference>
<dbReference type="GO" id="GO:0032298">
    <property type="term" value="P:positive regulation of DNA-templated DNA replication initiation"/>
    <property type="evidence" value="ECO:0007669"/>
    <property type="project" value="TreeGrafter"/>
</dbReference>
<organism evidence="1 2">
    <name type="scientific">Acidihalobacter yilgarnensis</name>
    <dbReference type="NCBI Taxonomy" id="2819280"/>
    <lineage>
        <taxon>Bacteria</taxon>
        <taxon>Pseudomonadati</taxon>
        <taxon>Pseudomonadota</taxon>
        <taxon>Gammaproteobacteria</taxon>
        <taxon>Chromatiales</taxon>
        <taxon>Ectothiorhodospiraceae</taxon>
        <taxon>Acidihalobacter</taxon>
    </lineage>
</organism>
<evidence type="ECO:0000313" key="1">
    <source>
        <dbReference type="EMBL" id="AOU98383.1"/>
    </source>
</evidence>
<dbReference type="GO" id="GO:0003677">
    <property type="term" value="F:DNA binding"/>
    <property type="evidence" value="ECO:0007669"/>
    <property type="project" value="InterPro"/>
</dbReference>
<sequence length="144" mass="16351">MTRVDFYLLPTDEPVARLQLVCRLAGKAFASLRRLHIHAATPAECALLDRLLWTHEDASFLPHAITHAADPNYPITLGHTVESLADGMALINLADDVPSQFDCFDQVAEIVDEDPDRKARSRKHYRLYREHGCELQHHQLELTT</sequence>
<dbReference type="PANTHER" id="PTHR38767:SF1">
    <property type="entry name" value="DNA POLYMERASE III SUBUNIT CHI"/>
    <property type="match status" value="1"/>
</dbReference>
<dbReference type="EMBL" id="CP017415">
    <property type="protein sequence ID" value="AOU98383.1"/>
    <property type="molecule type" value="Genomic_DNA"/>
</dbReference>
<dbReference type="RefSeq" id="WP_070078744.1">
    <property type="nucleotide sequence ID" value="NZ_CP017415.1"/>
</dbReference>
<dbReference type="PANTHER" id="PTHR38767">
    <property type="entry name" value="DNA POLYMERASE III SUBUNIT CHI"/>
    <property type="match status" value="1"/>
</dbReference>
<dbReference type="Pfam" id="PF04364">
    <property type="entry name" value="DNA_pol3_chi"/>
    <property type="match status" value="1"/>
</dbReference>
<gene>
    <name evidence="1" type="ORF">BI364_10795</name>
</gene>
<reference evidence="2" key="1">
    <citation type="submission" date="2016-09" db="EMBL/GenBank/DDBJ databases">
        <title>Acidihalobacter prosperus F5.</title>
        <authorList>
            <person name="Khaleque H.N."/>
            <person name="Ramsay J.P."/>
            <person name="Kaksonen A.H."/>
            <person name="Boxall N.J."/>
            <person name="Watkin E.L.J."/>
        </authorList>
    </citation>
    <scope>NUCLEOTIDE SEQUENCE [LARGE SCALE GENOMIC DNA]</scope>
    <source>
        <strain evidence="2">F5</strain>
    </source>
</reference>
<dbReference type="InterPro" id="IPR007459">
    <property type="entry name" value="DNA_pol3_chi"/>
</dbReference>
<proteinExistence type="predicted"/>
<evidence type="ECO:0000313" key="2">
    <source>
        <dbReference type="Proteomes" id="UP000095401"/>
    </source>
</evidence>
<evidence type="ECO:0008006" key="3">
    <source>
        <dbReference type="Google" id="ProtNLM"/>
    </source>
</evidence>
<dbReference type="KEGG" id="aprs:BI364_10795"/>
<dbReference type="SUPFAM" id="SSF102400">
    <property type="entry name" value="DNA polymerase III chi subunit"/>
    <property type="match status" value="1"/>
</dbReference>
<accession>A0A1D8IPK1</accession>
<dbReference type="AlphaFoldDB" id="A0A1D8IPK1"/>
<keyword evidence="2" id="KW-1185">Reference proteome</keyword>
<dbReference type="GO" id="GO:0003887">
    <property type="term" value="F:DNA-directed DNA polymerase activity"/>
    <property type="evidence" value="ECO:0007669"/>
    <property type="project" value="InterPro"/>
</dbReference>
<name>A0A1D8IPK1_9GAMM</name>
<dbReference type="GO" id="GO:0006260">
    <property type="term" value="P:DNA replication"/>
    <property type="evidence" value="ECO:0007669"/>
    <property type="project" value="InterPro"/>
</dbReference>
<protein>
    <recommendedName>
        <fullName evidence="3">DNA polymerase III subunit chi</fullName>
    </recommendedName>
</protein>
<dbReference type="InterPro" id="IPR036768">
    <property type="entry name" value="PolIII_chi_sf"/>
</dbReference>